<comment type="caution">
    <text evidence="1">The sequence shown here is derived from an EMBL/GenBank/DDBJ whole genome shotgun (WGS) entry which is preliminary data.</text>
</comment>
<dbReference type="EMBL" id="QOVK01000015">
    <property type="protein sequence ID" value="RXG19867.1"/>
    <property type="molecule type" value="Genomic_DNA"/>
</dbReference>
<evidence type="ECO:0008006" key="3">
    <source>
        <dbReference type="Google" id="ProtNLM"/>
    </source>
</evidence>
<keyword evidence="2" id="KW-1185">Reference proteome</keyword>
<dbReference type="RefSeq" id="WP_008610926.1">
    <property type="nucleotide sequence ID" value="NZ_JBHUOO010000006.1"/>
</dbReference>
<organism evidence="1 2">
    <name type="scientific">Leeuwenhoekiella polynyae</name>
    <dbReference type="NCBI Taxonomy" id="1550906"/>
    <lineage>
        <taxon>Bacteria</taxon>
        <taxon>Pseudomonadati</taxon>
        <taxon>Bacteroidota</taxon>
        <taxon>Flavobacteriia</taxon>
        <taxon>Flavobacteriales</taxon>
        <taxon>Flavobacteriaceae</taxon>
        <taxon>Leeuwenhoekiella</taxon>
    </lineage>
</organism>
<protein>
    <recommendedName>
        <fullName evidence="3">Restriction endonuclease</fullName>
    </recommendedName>
</protein>
<name>A0A4Q0P0G1_9FLAO</name>
<sequence>MISDASQFIQHRKNTFSITNKRIQQIISYVCECYGICLKEKTKNPYSINAVKENSTLSFEDYLKFDLVDNYLNVKKHLLKDKISKLEDIHFAAETQERYIDLVDSKQKPDKIDIYVDRLGLQSEWMSKNNQVYFAIECKRIRILSDTKAYIGDIRKVANRNHTNLRLPFEGQIAFIENLNIDHHKVMTKANSILKKDIEINTLQYLKFQSFHSFFQNTYSSVHTKNFGGKESFYVYHLLFDYSQIVMN</sequence>
<reference evidence="1 2" key="1">
    <citation type="submission" date="2018-07" db="EMBL/GenBank/DDBJ databases">
        <title>Leeuwenhoekiella genomics.</title>
        <authorList>
            <person name="Tahon G."/>
            <person name="Willems A."/>
        </authorList>
    </citation>
    <scope>NUCLEOTIDE SEQUENCE [LARGE SCALE GENOMIC DNA]</scope>
    <source>
        <strain evidence="1 2">LMG 29608</strain>
    </source>
</reference>
<dbReference type="Proteomes" id="UP000289859">
    <property type="component" value="Unassembled WGS sequence"/>
</dbReference>
<evidence type="ECO:0000313" key="1">
    <source>
        <dbReference type="EMBL" id="RXG19867.1"/>
    </source>
</evidence>
<evidence type="ECO:0000313" key="2">
    <source>
        <dbReference type="Proteomes" id="UP000289859"/>
    </source>
</evidence>
<dbReference type="OrthoDB" id="1415173at2"/>
<proteinExistence type="predicted"/>
<accession>A0A4Q0P0G1</accession>
<dbReference type="AlphaFoldDB" id="A0A4Q0P0G1"/>
<gene>
    <name evidence="1" type="ORF">DSM02_2888</name>
</gene>